<dbReference type="PANTHER" id="PTHR22014:SF2">
    <property type="entry name" value="RNA-BINDING PROTEIN 33"/>
    <property type="match status" value="1"/>
</dbReference>
<dbReference type="CDD" id="cd00590">
    <property type="entry name" value="RRM_SF"/>
    <property type="match status" value="1"/>
</dbReference>
<sequence length="118" mass="13030">MFSTSYSCRLLLQVVVTGRGRGGGPMGRGRTVPTRQSPRVAESQRSTVSIEGLSLSTTETQLRNLLRSIGPIEMFKMMPQQRKAVATFSNPDHAASFQLSFHRHMIDLSHIDVSLIDG</sequence>
<dbReference type="InterPro" id="IPR012677">
    <property type="entry name" value="Nucleotide-bd_a/b_plait_sf"/>
</dbReference>
<evidence type="ECO:0000313" key="4">
    <source>
        <dbReference type="Proteomes" id="UP000265120"/>
    </source>
</evidence>
<dbReference type="Proteomes" id="UP000265120">
    <property type="component" value="Chromosome 3"/>
</dbReference>
<dbReference type="OMA" id="GRGMANQ"/>
<keyword evidence="4" id="KW-1185">Reference proteome</keyword>
<accession>A0A3P8UME3</accession>
<reference evidence="3" key="2">
    <citation type="submission" date="2025-08" db="UniProtKB">
        <authorList>
            <consortium name="Ensembl"/>
        </authorList>
    </citation>
    <scope>IDENTIFICATION</scope>
</reference>
<organism evidence="3 4">
    <name type="scientific">Cynoglossus semilaevis</name>
    <name type="common">Tongue sole</name>
    <dbReference type="NCBI Taxonomy" id="244447"/>
    <lineage>
        <taxon>Eukaryota</taxon>
        <taxon>Metazoa</taxon>
        <taxon>Chordata</taxon>
        <taxon>Craniata</taxon>
        <taxon>Vertebrata</taxon>
        <taxon>Euteleostomi</taxon>
        <taxon>Actinopterygii</taxon>
        <taxon>Neopterygii</taxon>
        <taxon>Teleostei</taxon>
        <taxon>Neoteleostei</taxon>
        <taxon>Acanthomorphata</taxon>
        <taxon>Carangaria</taxon>
        <taxon>Pleuronectiformes</taxon>
        <taxon>Pleuronectoidei</taxon>
        <taxon>Cynoglossidae</taxon>
        <taxon>Cynoglossinae</taxon>
        <taxon>Cynoglossus</taxon>
    </lineage>
</organism>
<dbReference type="InterPro" id="IPR035979">
    <property type="entry name" value="RBD_domain_sf"/>
</dbReference>
<feature type="region of interest" description="Disordered" evidence="1">
    <location>
        <begin position="21"/>
        <end position="48"/>
    </location>
</feature>
<dbReference type="GO" id="GO:0003723">
    <property type="term" value="F:RNA binding"/>
    <property type="evidence" value="ECO:0007669"/>
    <property type="project" value="InterPro"/>
</dbReference>
<dbReference type="Pfam" id="PF00076">
    <property type="entry name" value="RRM_1"/>
    <property type="match status" value="1"/>
</dbReference>
<dbReference type="AlphaFoldDB" id="A0A3P8UME3"/>
<evidence type="ECO:0000256" key="1">
    <source>
        <dbReference type="SAM" id="MobiDB-lite"/>
    </source>
</evidence>
<proteinExistence type="predicted"/>
<name>A0A3P8UME3_CYNSE</name>
<dbReference type="STRING" id="244447.ENSCSEP00000001425"/>
<dbReference type="Gene3D" id="3.30.70.330">
    <property type="match status" value="1"/>
</dbReference>
<dbReference type="InterPro" id="IPR000504">
    <property type="entry name" value="RRM_dom"/>
</dbReference>
<reference evidence="3" key="3">
    <citation type="submission" date="2025-09" db="UniProtKB">
        <authorList>
            <consortium name="Ensembl"/>
        </authorList>
    </citation>
    <scope>IDENTIFICATION</scope>
</reference>
<dbReference type="SUPFAM" id="SSF54928">
    <property type="entry name" value="RNA-binding domain, RBD"/>
    <property type="match status" value="1"/>
</dbReference>
<reference evidence="3 4" key="1">
    <citation type="journal article" date="2014" name="Nat. Genet.">
        <title>Whole-genome sequence of a flatfish provides insights into ZW sex chromosome evolution and adaptation to a benthic lifestyle.</title>
        <authorList>
            <person name="Chen S."/>
            <person name="Zhang G."/>
            <person name="Shao C."/>
            <person name="Huang Q."/>
            <person name="Liu G."/>
            <person name="Zhang P."/>
            <person name="Song W."/>
            <person name="An N."/>
            <person name="Chalopin D."/>
            <person name="Volff J.N."/>
            <person name="Hong Y."/>
            <person name="Li Q."/>
            <person name="Sha Z."/>
            <person name="Zhou H."/>
            <person name="Xie M."/>
            <person name="Yu Q."/>
            <person name="Liu Y."/>
            <person name="Xiang H."/>
            <person name="Wang N."/>
            <person name="Wu K."/>
            <person name="Yang C."/>
            <person name="Zhou Q."/>
            <person name="Liao X."/>
            <person name="Yang L."/>
            <person name="Hu Q."/>
            <person name="Zhang J."/>
            <person name="Meng L."/>
            <person name="Jin L."/>
            <person name="Tian Y."/>
            <person name="Lian J."/>
            <person name="Yang J."/>
            <person name="Miao G."/>
            <person name="Liu S."/>
            <person name="Liang Z."/>
            <person name="Yan F."/>
            <person name="Li Y."/>
            <person name="Sun B."/>
            <person name="Zhang H."/>
            <person name="Zhang J."/>
            <person name="Zhu Y."/>
            <person name="Du M."/>
            <person name="Zhao Y."/>
            <person name="Schartl M."/>
            <person name="Tang Q."/>
            <person name="Wang J."/>
        </authorList>
    </citation>
    <scope>NUCLEOTIDE SEQUENCE</scope>
</reference>
<protein>
    <recommendedName>
        <fullName evidence="2">RRM domain-containing protein</fullName>
    </recommendedName>
</protein>
<dbReference type="PANTHER" id="PTHR22014">
    <property type="entry name" value="RNA-BINDING PROTEIN 33"/>
    <property type="match status" value="1"/>
</dbReference>
<feature type="domain" description="RRM" evidence="2">
    <location>
        <begin position="47"/>
        <end position="114"/>
    </location>
</feature>
<dbReference type="GeneTree" id="ENSGT00530000063891"/>
<evidence type="ECO:0000313" key="3">
    <source>
        <dbReference type="Ensembl" id="ENSCSEP00000001425.1"/>
    </source>
</evidence>
<dbReference type="SMART" id="SM00360">
    <property type="entry name" value="RRM"/>
    <property type="match status" value="1"/>
</dbReference>
<dbReference type="Ensembl" id="ENSCSET00000001454.1">
    <property type="protein sequence ID" value="ENSCSEP00000001425.1"/>
    <property type="gene ID" value="ENSCSEG00000000974.1"/>
</dbReference>
<evidence type="ECO:0000259" key="2">
    <source>
        <dbReference type="SMART" id="SM00360"/>
    </source>
</evidence>
<dbReference type="InterPro" id="IPR039878">
    <property type="entry name" value="RBM33"/>
</dbReference>
<dbReference type="InParanoid" id="A0A3P8UME3"/>